<feature type="domain" description="SGNH" evidence="1">
    <location>
        <begin position="22"/>
        <end position="214"/>
    </location>
</feature>
<gene>
    <name evidence="2" type="ORF">GCM10017764_05160</name>
</gene>
<reference evidence="3" key="1">
    <citation type="journal article" date="2019" name="Int. J. Syst. Evol. Microbiol.">
        <title>The Global Catalogue of Microorganisms (GCM) 10K type strain sequencing project: providing services to taxonomists for standard genome sequencing and annotation.</title>
        <authorList>
            <consortium name="The Broad Institute Genomics Platform"/>
            <consortium name="The Broad Institute Genome Sequencing Center for Infectious Disease"/>
            <person name="Wu L."/>
            <person name="Ma J."/>
        </authorList>
    </citation>
    <scope>NUCLEOTIDE SEQUENCE [LARGE SCALE GENOMIC DNA]</scope>
    <source>
        <strain evidence="3">CGMCC 1.12966</strain>
    </source>
</reference>
<name>A0ABQ3HVY7_9SPHI</name>
<dbReference type="Pfam" id="PF19040">
    <property type="entry name" value="SGNH"/>
    <property type="match status" value="1"/>
</dbReference>
<protein>
    <recommendedName>
        <fullName evidence="1">SGNH domain-containing protein</fullName>
    </recommendedName>
</protein>
<comment type="caution">
    <text evidence="2">The sequence shown here is derived from an EMBL/GenBank/DDBJ whole genome shotgun (WGS) entry which is preliminary data.</text>
</comment>
<keyword evidence="3" id="KW-1185">Reference proteome</keyword>
<evidence type="ECO:0000313" key="2">
    <source>
        <dbReference type="EMBL" id="GHE23548.1"/>
    </source>
</evidence>
<dbReference type="EMBL" id="BNAF01000002">
    <property type="protein sequence ID" value="GHE23548.1"/>
    <property type="molecule type" value="Genomic_DNA"/>
</dbReference>
<accession>A0ABQ3HVY7</accession>
<evidence type="ECO:0000259" key="1">
    <source>
        <dbReference type="Pfam" id="PF19040"/>
    </source>
</evidence>
<dbReference type="InterPro" id="IPR043968">
    <property type="entry name" value="SGNH"/>
</dbReference>
<proteinExistence type="predicted"/>
<organism evidence="2 3">
    <name type="scientific">Sphingobacterium griseoflavum</name>
    <dbReference type="NCBI Taxonomy" id="1474952"/>
    <lineage>
        <taxon>Bacteria</taxon>
        <taxon>Pseudomonadati</taxon>
        <taxon>Bacteroidota</taxon>
        <taxon>Sphingobacteriia</taxon>
        <taxon>Sphingobacteriales</taxon>
        <taxon>Sphingobacteriaceae</taxon>
        <taxon>Sphingobacterium</taxon>
    </lineage>
</organism>
<dbReference type="Proteomes" id="UP000620550">
    <property type="component" value="Unassembled WGS sequence"/>
</dbReference>
<sequence>MLANAPFDKFDRRQLFEFSDSLKNYLLLGDCHAGMFSATLRNLAKKNNVHLMQATADETFPVPGIRSVFQGPTQLMNYMYGSYLPDNLRKIDKVILAANYVSYGKKELTNYINQIDSFFSAYHVPIIVIGQTEGYCIEYPVVEVLHRRFGIHRSDYLLPARYHANQFLKCSKISERYIDVYNLPEIMHGDGYQAYLYDADHMSTFGTNQYEDLLQDRIFGGNPKP</sequence>
<evidence type="ECO:0000313" key="3">
    <source>
        <dbReference type="Proteomes" id="UP000620550"/>
    </source>
</evidence>